<protein>
    <recommendedName>
        <fullName evidence="4">Integral membrane protein</fullName>
    </recommendedName>
</protein>
<name>A0A517RKW7_9PLAN</name>
<feature type="transmembrane region" description="Helical" evidence="1">
    <location>
        <begin position="75"/>
        <end position="92"/>
    </location>
</feature>
<dbReference type="EMBL" id="CP036269">
    <property type="protein sequence ID" value="QDT44533.1"/>
    <property type="molecule type" value="Genomic_DNA"/>
</dbReference>
<keyword evidence="1" id="KW-0812">Transmembrane</keyword>
<evidence type="ECO:0008006" key="4">
    <source>
        <dbReference type="Google" id="ProtNLM"/>
    </source>
</evidence>
<feature type="transmembrane region" description="Helical" evidence="1">
    <location>
        <begin position="142"/>
        <end position="163"/>
    </location>
</feature>
<feature type="transmembrane region" description="Helical" evidence="1">
    <location>
        <begin position="240"/>
        <end position="257"/>
    </location>
</feature>
<dbReference type="KEGG" id="gaz:Pan241w_46450"/>
<evidence type="ECO:0000313" key="2">
    <source>
        <dbReference type="EMBL" id="QDT44533.1"/>
    </source>
</evidence>
<feature type="transmembrane region" description="Helical" evidence="1">
    <location>
        <begin position="107"/>
        <end position="130"/>
    </location>
</feature>
<feature type="transmembrane region" description="Helical" evidence="1">
    <location>
        <begin position="200"/>
        <end position="220"/>
    </location>
</feature>
<dbReference type="AlphaFoldDB" id="A0A517RKW7"/>
<keyword evidence="1" id="KW-1133">Transmembrane helix</keyword>
<dbReference type="OrthoDB" id="1550598at2"/>
<dbReference type="Proteomes" id="UP000317171">
    <property type="component" value="Chromosome"/>
</dbReference>
<proteinExistence type="predicted"/>
<sequence>MHFEAVLLKTFLHEFWLFGIKQASACIFGGFLLAMMILTRFWYPFDFLYRYDFLFLAAVAFQIFLLCFRLESPREAVVILIFHFVATVMELFKTSDGIRSWQYPEPFVIGIGNVPLFAGFMYSAVGSYIARVWRIFDFRYSSYPPMWSTVVLVTLIYVNFFSHHFVTDIRWLLIFASLLMFGKIQIYFKMNQVHRHMPLVVGWLLVALFIWFAENLATYANVWIYPEQTDHWQMVPPSKLVAWYLLMMLSFVLVSLVNRPMIYNEPTPHNEK</sequence>
<dbReference type="PIRSF" id="PIRSF009141">
    <property type="entry name" value="UCP009141"/>
    <property type="match status" value="1"/>
</dbReference>
<keyword evidence="1" id="KW-0472">Membrane</keyword>
<organism evidence="2 3">
    <name type="scientific">Gimesia alba</name>
    <dbReference type="NCBI Taxonomy" id="2527973"/>
    <lineage>
        <taxon>Bacteria</taxon>
        <taxon>Pseudomonadati</taxon>
        <taxon>Planctomycetota</taxon>
        <taxon>Planctomycetia</taxon>
        <taxon>Planctomycetales</taxon>
        <taxon>Planctomycetaceae</taxon>
        <taxon>Gimesia</taxon>
    </lineage>
</organism>
<dbReference type="Pfam" id="PF05675">
    <property type="entry name" value="DUF817"/>
    <property type="match status" value="1"/>
</dbReference>
<feature type="transmembrane region" description="Helical" evidence="1">
    <location>
        <begin position="23"/>
        <end position="43"/>
    </location>
</feature>
<gene>
    <name evidence="2" type="ORF">Pan241w_46450</name>
</gene>
<accession>A0A517RKW7</accession>
<evidence type="ECO:0000313" key="3">
    <source>
        <dbReference type="Proteomes" id="UP000317171"/>
    </source>
</evidence>
<keyword evidence="3" id="KW-1185">Reference proteome</keyword>
<feature type="transmembrane region" description="Helical" evidence="1">
    <location>
        <begin position="169"/>
        <end position="188"/>
    </location>
</feature>
<evidence type="ECO:0000256" key="1">
    <source>
        <dbReference type="SAM" id="Phobius"/>
    </source>
</evidence>
<feature type="transmembrane region" description="Helical" evidence="1">
    <location>
        <begin position="49"/>
        <end position="68"/>
    </location>
</feature>
<reference evidence="2 3" key="1">
    <citation type="submission" date="2019-02" db="EMBL/GenBank/DDBJ databases">
        <title>Deep-cultivation of Planctomycetes and their phenomic and genomic characterization uncovers novel biology.</title>
        <authorList>
            <person name="Wiegand S."/>
            <person name="Jogler M."/>
            <person name="Boedeker C."/>
            <person name="Pinto D."/>
            <person name="Vollmers J."/>
            <person name="Rivas-Marin E."/>
            <person name="Kohn T."/>
            <person name="Peeters S.H."/>
            <person name="Heuer A."/>
            <person name="Rast P."/>
            <person name="Oberbeckmann S."/>
            <person name="Bunk B."/>
            <person name="Jeske O."/>
            <person name="Meyerdierks A."/>
            <person name="Storesund J.E."/>
            <person name="Kallscheuer N."/>
            <person name="Luecker S."/>
            <person name="Lage O.M."/>
            <person name="Pohl T."/>
            <person name="Merkel B.J."/>
            <person name="Hornburger P."/>
            <person name="Mueller R.-W."/>
            <person name="Bruemmer F."/>
            <person name="Labrenz M."/>
            <person name="Spormann A.M."/>
            <person name="Op den Camp H."/>
            <person name="Overmann J."/>
            <person name="Amann R."/>
            <person name="Jetten M.S.M."/>
            <person name="Mascher T."/>
            <person name="Medema M.H."/>
            <person name="Devos D.P."/>
            <person name="Kaster A.-K."/>
            <person name="Ovreas L."/>
            <person name="Rohde M."/>
            <person name="Galperin M.Y."/>
            <person name="Jogler C."/>
        </authorList>
    </citation>
    <scope>NUCLEOTIDE SEQUENCE [LARGE SCALE GENOMIC DNA]</scope>
    <source>
        <strain evidence="2 3">Pan241w</strain>
    </source>
</reference>
<dbReference type="InterPro" id="IPR008535">
    <property type="entry name" value="DUF817"/>
</dbReference>